<dbReference type="PANTHER" id="PTHR10605">
    <property type="entry name" value="HEPARAN SULFATE SULFOTRANSFERASE"/>
    <property type="match status" value="1"/>
</dbReference>
<evidence type="ECO:0000259" key="3">
    <source>
        <dbReference type="Pfam" id="PF00685"/>
    </source>
</evidence>
<gene>
    <name evidence="4" type="ORF">SAMN05421850_10418</name>
</gene>
<evidence type="ECO:0000256" key="1">
    <source>
        <dbReference type="ARBA" id="ARBA00022679"/>
    </source>
</evidence>
<dbReference type="InterPro" id="IPR000863">
    <property type="entry name" value="Sulfotransferase_dom"/>
</dbReference>
<keyword evidence="2" id="KW-0325">Glycoprotein</keyword>
<accession>A0A1G8M2L2</accession>
<sequence>MALPDYLIVGAMKCGTSTLAAQLGAQPGIFMTEPKEPNFFSDDEVFARGLGWYENLFAGAAPGDLKGEASTHYTKQPTHPDALPRMAAALEAPKIIYLIRDPVARAVSHYIHEWTMGVMSGEIDTAFEQHEELAAYGCYAMQIAPYIDRFGRENVLILSLEGMKAEPQATLERACAFIGYTGTPRWKDDLAQMNVSAERIRRFPMHKLVFDNPVAAALRRALIPQGVRDRIKASRQMRQRPEMSPATRARLIARFTKDFAQLRRLFPDRDDLRASYPFLSDDG</sequence>
<feature type="domain" description="Sulfotransferase" evidence="3">
    <location>
        <begin position="4"/>
        <end position="189"/>
    </location>
</feature>
<dbReference type="AlphaFoldDB" id="A0A1G8M2L2"/>
<protein>
    <submittedName>
        <fullName evidence="4">Sulfotransferase domain-containing protein</fullName>
    </submittedName>
</protein>
<dbReference type="Pfam" id="PF00685">
    <property type="entry name" value="Sulfotransfer_1"/>
    <property type="match status" value="1"/>
</dbReference>
<evidence type="ECO:0000313" key="4">
    <source>
        <dbReference type="EMBL" id="SDI62017.1"/>
    </source>
</evidence>
<dbReference type="GO" id="GO:0008146">
    <property type="term" value="F:sulfotransferase activity"/>
    <property type="evidence" value="ECO:0007669"/>
    <property type="project" value="InterPro"/>
</dbReference>
<keyword evidence="5" id="KW-1185">Reference proteome</keyword>
<dbReference type="SUPFAM" id="SSF52540">
    <property type="entry name" value="P-loop containing nucleoside triphosphate hydrolases"/>
    <property type="match status" value="1"/>
</dbReference>
<dbReference type="Gene3D" id="3.40.50.300">
    <property type="entry name" value="P-loop containing nucleotide triphosphate hydrolases"/>
    <property type="match status" value="1"/>
</dbReference>
<evidence type="ECO:0000256" key="2">
    <source>
        <dbReference type="ARBA" id="ARBA00023180"/>
    </source>
</evidence>
<keyword evidence="1 4" id="KW-0808">Transferase</keyword>
<dbReference type="RefSeq" id="WP_090028377.1">
    <property type="nucleotide sequence ID" value="NZ_FNEB01000004.1"/>
</dbReference>
<dbReference type="PANTHER" id="PTHR10605:SF56">
    <property type="entry name" value="BIFUNCTIONAL HEPARAN SULFATE N-DEACETYLASE_N-SULFOTRANSFERASE"/>
    <property type="match status" value="1"/>
</dbReference>
<dbReference type="InterPro" id="IPR037359">
    <property type="entry name" value="NST/OST"/>
</dbReference>
<name>A0A1G8M2L2_9RHOB</name>
<dbReference type="EMBL" id="FNEB01000004">
    <property type="protein sequence ID" value="SDI62017.1"/>
    <property type="molecule type" value="Genomic_DNA"/>
</dbReference>
<proteinExistence type="predicted"/>
<organism evidence="4 5">
    <name type="scientific">Lutimaribacter saemankumensis</name>
    <dbReference type="NCBI Taxonomy" id="490829"/>
    <lineage>
        <taxon>Bacteria</taxon>
        <taxon>Pseudomonadati</taxon>
        <taxon>Pseudomonadota</taxon>
        <taxon>Alphaproteobacteria</taxon>
        <taxon>Rhodobacterales</taxon>
        <taxon>Roseobacteraceae</taxon>
        <taxon>Lutimaribacter</taxon>
    </lineage>
</organism>
<reference evidence="4 5" key="1">
    <citation type="submission" date="2016-10" db="EMBL/GenBank/DDBJ databases">
        <authorList>
            <person name="de Groot N.N."/>
        </authorList>
    </citation>
    <scope>NUCLEOTIDE SEQUENCE [LARGE SCALE GENOMIC DNA]</scope>
    <source>
        <strain evidence="4 5">DSM 28010</strain>
    </source>
</reference>
<dbReference type="OrthoDB" id="981508at2"/>
<dbReference type="InterPro" id="IPR027417">
    <property type="entry name" value="P-loop_NTPase"/>
</dbReference>
<dbReference type="Proteomes" id="UP000199340">
    <property type="component" value="Unassembled WGS sequence"/>
</dbReference>
<dbReference type="STRING" id="490829.SAMN05421850_10418"/>
<evidence type="ECO:0000313" key="5">
    <source>
        <dbReference type="Proteomes" id="UP000199340"/>
    </source>
</evidence>